<protein>
    <recommendedName>
        <fullName evidence="3">Lipoprotein</fullName>
    </recommendedName>
</protein>
<name>A0A1L9BK87_9BACT</name>
<dbReference type="RefSeq" id="WP_071896721.1">
    <property type="nucleotide sequence ID" value="NZ_MPIN01000001.1"/>
</dbReference>
<comment type="caution">
    <text evidence="1">The sequence shown here is derived from an EMBL/GenBank/DDBJ whole genome shotgun (WGS) entry which is preliminary data.</text>
</comment>
<reference evidence="1 2" key="2">
    <citation type="submission" date="2016-12" db="EMBL/GenBank/DDBJ databases">
        <title>Draft Genome Sequence of Cystobacter ferrugineus Strain Cbfe23.</title>
        <authorList>
            <person name="Akbar S."/>
            <person name="Dowd S.E."/>
            <person name="Stevens D.C."/>
        </authorList>
    </citation>
    <scope>NUCLEOTIDE SEQUENCE [LARGE SCALE GENOMIC DNA]</scope>
    <source>
        <strain evidence="1 2">Cbfe23</strain>
    </source>
</reference>
<evidence type="ECO:0008006" key="3">
    <source>
        <dbReference type="Google" id="ProtNLM"/>
    </source>
</evidence>
<proteinExistence type="predicted"/>
<gene>
    <name evidence="1" type="ORF">BON30_05420</name>
</gene>
<sequence length="109" mass="11978">MRGRIRRILAGVVLAGLTACGVTEDEAVRLKEGQTLSIPGVPLEGCTTFGCTYEGQVCMEVFFEYGRSPAVCVFLDVCERLECQTQKPGYKCTLFDGFPGQVKCIERDD</sequence>
<organism evidence="1 2">
    <name type="scientific">Cystobacter ferrugineus</name>
    <dbReference type="NCBI Taxonomy" id="83449"/>
    <lineage>
        <taxon>Bacteria</taxon>
        <taxon>Pseudomonadati</taxon>
        <taxon>Myxococcota</taxon>
        <taxon>Myxococcia</taxon>
        <taxon>Myxococcales</taxon>
        <taxon>Cystobacterineae</taxon>
        <taxon>Archangiaceae</taxon>
        <taxon>Cystobacter</taxon>
    </lineage>
</organism>
<dbReference type="STRING" id="83449.BON30_05420"/>
<keyword evidence="2" id="KW-1185">Reference proteome</keyword>
<accession>A0A1L9BK87</accession>
<evidence type="ECO:0000313" key="2">
    <source>
        <dbReference type="Proteomes" id="UP000182229"/>
    </source>
</evidence>
<dbReference type="OrthoDB" id="5519837at2"/>
<reference evidence="2" key="1">
    <citation type="submission" date="2016-11" db="EMBL/GenBank/DDBJ databases">
        <authorList>
            <person name="Shukria A."/>
            <person name="Stevens D.C."/>
        </authorList>
    </citation>
    <scope>NUCLEOTIDE SEQUENCE [LARGE SCALE GENOMIC DNA]</scope>
    <source>
        <strain evidence="2">Cbfe23</strain>
    </source>
</reference>
<dbReference type="AlphaFoldDB" id="A0A1L9BK87"/>
<evidence type="ECO:0000313" key="1">
    <source>
        <dbReference type="EMBL" id="OJH42625.1"/>
    </source>
</evidence>
<dbReference type="PROSITE" id="PS51257">
    <property type="entry name" value="PROKAR_LIPOPROTEIN"/>
    <property type="match status" value="1"/>
</dbReference>
<dbReference type="Proteomes" id="UP000182229">
    <property type="component" value="Unassembled WGS sequence"/>
</dbReference>
<dbReference type="EMBL" id="MPIN01000001">
    <property type="protein sequence ID" value="OJH42625.1"/>
    <property type="molecule type" value="Genomic_DNA"/>
</dbReference>